<evidence type="ECO:0000256" key="4">
    <source>
        <dbReference type="ARBA" id="ARBA00022692"/>
    </source>
</evidence>
<feature type="transmembrane region" description="Helical" evidence="7">
    <location>
        <begin position="334"/>
        <end position="351"/>
    </location>
</feature>
<feature type="transmembrane region" description="Helical" evidence="7">
    <location>
        <begin position="267"/>
        <end position="291"/>
    </location>
</feature>
<keyword evidence="7" id="KW-0813">Transport</keyword>
<keyword evidence="3 7" id="KW-0997">Cell inner membrane</keyword>
<evidence type="ECO:0000256" key="6">
    <source>
        <dbReference type="ARBA" id="ARBA00023136"/>
    </source>
</evidence>
<dbReference type="EMBL" id="AONH01000002">
    <property type="protein sequence ID" value="KGM89158.1"/>
    <property type="molecule type" value="Genomic_DNA"/>
</dbReference>
<evidence type="ECO:0000256" key="1">
    <source>
        <dbReference type="ARBA" id="ARBA00004429"/>
    </source>
</evidence>
<dbReference type="PANTHER" id="PTHR33362">
    <property type="entry name" value="SIALIC ACID TRAP TRANSPORTER PERMEASE PROTEIN SIAT-RELATED"/>
    <property type="match status" value="1"/>
</dbReference>
<evidence type="ECO:0000259" key="8">
    <source>
        <dbReference type="Pfam" id="PF06808"/>
    </source>
</evidence>
<keyword evidence="6 7" id="KW-0472">Membrane</keyword>
<evidence type="ECO:0000256" key="2">
    <source>
        <dbReference type="ARBA" id="ARBA00022475"/>
    </source>
</evidence>
<protein>
    <recommendedName>
        <fullName evidence="7">TRAP transporter large permease protein</fullName>
    </recommendedName>
</protein>
<dbReference type="InterPro" id="IPR004681">
    <property type="entry name" value="TRAP_DctM"/>
</dbReference>
<feature type="transmembrane region" description="Helical" evidence="7">
    <location>
        <begin position="357"/>
        <end position="385"/>
    </location>
</feature>
<gene>
    <name evidence="9" type="ORF">rosmuc_00642</name>
</gene>
<name>A0A0A0HST9_9RHOB</name>
<accession>A0A0A0HST9</accession>
<dbReference type="PIRSF" id="PIRSF006066">
    <property type="entry name" value="HI0050"/>
    <property type="match status" value="1"/>
</dbReference>
<dbReference type="eggNOG" id="COG1593">
    <property type="taxonomic scope" value="Bacteria"/>
</dbReference>
<dbReference type="GO" id="GO:0005886">
    <property type="term" value="C:plasma membrane"/>
    <property type="evidence" value="ECO:0007669"/>
    <property type="project" value="UniProtKB-SubCell"/>
</dbReference>
<proteinExistence type="inferred from homology"/>
<dbReference type="RefSeq" id="WP_037270007.1">
    <property type="nucleotide sequence ID" value="NZ_KN293976.1"/>
</dbReference>
<sequence length="430" mass="44931">MHVAFFGSLVVLLLVGVPVFVVLLLPVMVILETTTATPPVLVIQRLFSGIDKFPLMAIPFFIFAGNIMAQGGISKRLIRLANALVRPLLGGLGITTVTSSMFFSAISGSSPATVIAVGKIMLPAMEKEGYKRWFSIGLLMSSGSMGIIIPPSIFMIVYGAVTGVSIGALFLAGVGAGLVYGLAFIAVCVVYARVTGMAREARWDRAEIMTAARGCFWGLATPFIILGGIYGGIFTPTEAAAVAVIYAVFVSALIYREMTLTDILDSAVDSAITTAQVMIIIAAASAFAWYLTTSGVANGLTGLLAGIGNDPIYVLLAINCIILLAGMVLDPNSIIIILVPFIVPVAMAAGIDPIHLGIVLAVNAAIGMFTPPFGLNLFVSGALGITFSDAIKGALPFILVGLIALAVITYVPITSLWLPAQFYPNISTSF</sequence>
<evidence type="ECO:0000256" key="7">
    <source>
        <dbReference type="RuleBase" id="RU369079"/>
    </source>
</evidence>
<comment type="subcellular location">
    <subcellularLocation>
        <location evidence="1 7">Cell inner membrane</location>
        <topology evidence="1 7">Multi-pass membrane protein</topology>
    </subcellularLocation>
</comment>
<dbReference type="AlphaFoldDB" id="A0A0A0HST9"/>
<dbReference type="OrthoDB" id="9790209at2"/>
<dbReference type="PATRIC" id="fig|1288298.3.peg.643"/>
<dbReference type="NCBIfam" id="TIGR00786">
    <property type="entry name" value="dctM"/>
    <property type="match status" value="1"/>
</dbReference>
<evidence type="ECO:0000256" key="5">
    <source>
        <dbReference type="ARBA" id="ARBA00022989"/>
    </source>
</evidence>
<comment type="subunit">
    <text evidence="7">The complex comprises the extracytoplasmic solute receptor protein and the two transmembrane proteins.</text>
</comment>
<feature type="transmembrane region" description="Helical" evidence="7">
    <location>
        <begin position="397"/>
        <end position="420"/>
    </location>
</feature>
<dbReference type="Pfam" id="PF06808">
    <property type="entry name" value="DctM"/>
    <property type="match status" value="1"/>
</dbReference>
<keyword evidence="2" id="KW-1003">Cell membrane</keyword>
<evidence type="ECO:0000256" key="3">
    <source>
        <dbReference type="ARBA" id="ARBA00022519"/>
    </source>
</evidence>
<feature type="transmembrane region" description="Helical" evidence="7">
    <location>
        <begin position="6"/>
        <end position="31"/>
    </location>
</feature>
<evidence type="ECO:0000313" key="9">
    <source>
        <dbReference type="EMBL" id="KGM89158.1"/>
    </source>
</evidence>
<keyword evidence="5 7" id="KW-1133">Transmembrane helix</keyword>
<feature type="transmembrane region" description="Helical" evidence="7">
    <location>
        <begin position="215"/>
        <end position="233"/>
    </location>
</feature>
<feature type="transmembrane region" description="Helical" evidence="7">
    <location>
        <begin position="311"/>
        <end position="329"/>
    </location>
</feature>
<comment type="similarity">
    <text evidence="7">Belongs to the TRAP transporter large permease family.</text>
</comment>
<feature type="transmembrane region" description="Helical" evidence="7">
    <location>
        <begin position="52"/>
        <end position="73"/>
    </location>
</feature>
<evidence type="ECO:0000313" key="10">
    <source>
        <dbReference type="Proteomes" id="UP000030021"/>
    </source>
</evidence>
<feature type="domain" description="TRAP C4-dicarboxylate transport system permease DctM subunit" evidence="8">
    <location>
        <begin position="6"/>
        <end position="412"/>
    </location>
</feature>
<reference evidence="9 10" key="1">
    <citation type="submission" date="2013-01" db="EMBL/GenBank/DDBJ databases">
        <authorList>
            <person name="Fiebig A."/>
            <person name="Goeker M."/>
            <person name="Klenk H.-P.P."/>
        </authorList>
    </citation>
    <scope>NUCLEOTIDE SEQUENCE [LARGE SCALE GENOMIC DNA]</scope>
    <source>
        <strain evidence="9 10">DSM 17069</strain>
    </source>
</reference>
<dbReference type="STRING" id="215743.ROSMUCSMR3_02135"/>
<dbReference type="InterPro" id="IPR010656">
    <property type="entry name" value="DctM"/>
</dbReference>
<dbReference type="Proteomes" id="UP000030021">
    <property type="component" value="Unassembled WGS sequence"/>
</dbReference>
<organism evidence="9 10">
    <name type="scientific">Roseovarius mucosus DSM 17069</name>
    <dbReference type="NCBI Taxonomy" id="1288298"/>
    <lineage>
        <taxon>Bacteria</taxon>
        <taxon>Pseudomonadati</taxon>
        <taxon>Pseudomonadota</taxon>
        <taxon>Alphaproteobacteria</taxon>
        <taxon>Rhodobacterales</taxon>
        <taxon>Roseobacteraceae</taxon>
        <taxon>Roseovarius</taxon>
    </lineage>
</organism>
<comment type="function">
    <text evidence="7">Part of the tripartite ATP-independent periplasmic (TRAP) transport system.</text>
</comment>
<dbReference type="HOGENOM" id="CLU_019824_4_1_5"/>
<dbReference type="PANTHER" id="PTHR33362:SF2">
    <property type="entry name" value="TRAP TRANSPORTER LARGE PERMEASE PROTEIN"/>
    <property type="match status" value="1"/>
</dbReference>
<keyword evidence="4 7" id="KW-0812">Transmembrane</keyword>
<feature type="transmembrane region" description="Helical" evidence="7">
    <location>
        <begin position="138"/>
        <end position="161"/>
    </location>
</feature>
<comment type="caution">
    <text evidence="9">The sequence shown here is derived from an EMBL/GenBank/DDBJ whole genome shotgun (WGS) entry which is preliminary data.</text>
</comment>
<feature type="transmembrane region" description="Helical" evidence="7">
    <location>
        <begin position="239"/>
        <end position="255"/>
    </location>
</feature>
<feature type="transmembrane region" description="Helical" evidence="7">
    <location>
        <begin position="167"/>
        <end position="194"/>
    </location>
</feature>
<dbReference type="GO" id="GO:0022857">
    <property type="term" value="F:transmembrane transporter activity"/>
    <property type="evidence" value="ECO:0007669"/>
    <property type="project" value="UniProtKB-UniRule"/>
</dbReference>